<dbReference type="PANTHER" id="PTHR33508:SF10">
    <property type="entry name" value="UPF0056 INNER MEMBRANE PROTEIN YHGN"/>
    <property type="match status" value="1"/>
</dbReference>
<feature type="transmembrane region" description="Helical" evidence="7">
    <location>
        <begin position="130"/>
        <end position="153"/>
    </location>
</feature>
<evidence type="ECO:0000256" key="3">
    <source>
        <dbReference type="ARBA" id="ARBA00022475"/>
    </source>
</evidence>
<dbReference type="RefSeq" id="WP_072713299.1">
    <property type="nucleotide sequence ID" value="NZ_CP016796.1"/>
</dbReference>
<gene>
    <name evidence="8" type="ORF">F7310_09195</name>
</gene>
<evidence type="ECO:0000256" key="7">
    <source>
        <dbReference type="RuleBase" id="RU362048"/>
    </source>
</evidence>
<dbReference type="Proteomes" id="UP000184222">
    <property type="component" value="Chromosome"/>
</dbReference>
<keyword evidence="4 7" id="KW-0812">Transmembrane</keyword>
<evidence type="ECO:0000256" key="5">
    <source>
        <dbReference type="ARBA" id="ARBA00022989"/>
    </source>
</evidence>
<keyword evidence="6 7" id="KW-0472">Membrane</keyword>
<comment type="similarity">
    <text evidence="2 7">Belongs to the UPF0056 (MarC) family.</text>
</comment>
<accession>A0A1L4BUK7</accession>
<keyword evidence="3" id="KW-1003">Cell membrane</keyword>
<dbReference type="NCBIfam" id="TIGR00427">
    <property type="entry name" value="NAAT family transporter"/>
    <property type="match status" value="1"/>
</dbReference>
<dbReference type="PANTHER" id="PTHR33508">
    <property type="entry name" value="UPF0056 MEMBRANE PROTEIN YHCE"/>
    <property type="match status" value="1"/>
</dbReference>
<organism evidence="8 9">
    <name type="scientific">Francisella uliginis</name>
    <dbReference type="NCBI Taxonomy" id="573570"/>
    <lineage>
        <taxon>Bacteria</taxon>
        <taxon>Pseudomonadati</taxon>
        <taxon>Pseudomonadota</taxon>
        <taxon>Gammaproteobacteria</taxon>
        <taxon>Thiotrichales</taxon>
        <taxon>Francisellaceae</taxon>
        <taxon>Francisella</taxon>
    </lineage>
</organism>
<name>A0A1L4BUK7_9GAMM</name>
<comment type="subcellular location">
    <subcellularLocation>
        <location evidence="1 7">Cell membrane</location>
        <topology evidence="1 7">Multi-pass membrane protein</topology>
    </subcellularLocation>
</comment>
<feature type="transmembrane region" description="Helical" evidence="7">
    <location>
        <begin position="174"/>
        <end position="192"/>
    </location>
</feature>
<feature type="transmembrane region" description="Helical" evidence="7">
    <location>
        <begin position="66"/>
        <end position="84"/>
    </location>
</feature>
<reference evidence="8 9" key="1">
    <citation type="journal article" date="2016" name="Appl. Environ. Microbiol.">
        <title>Whole genome relationships among Francisella bacteria of diverse origin define new species and provide specific regions for detection.</title>
        <authorList>
            <person name="Challacombe J.F."/>
            <person name="Petersen J.M."/>
            <person name="Gallegos-Graves V."/>
            <person name="Hodge D."/>
            <person name="Pillai S."/>
            <person name="Kuske C.R."/>
        </authorList>
    </citation>
    <scope>NUCLEOTIDE SEQUENCE [LARGE SCALE GENOMIC DNA]</scope>
    <source>
        <strain evidence="9">TX07-7310</strain>
    </source>
</reference>
<dbReference type="AlphaFoldDB" id="A0A1L4BUK7"/>
<evidence type="ECO:0000256" key="4">
    <source>
        <dbReference type="ARBA" id="ARBA00022692"/>
    </source>
</evidence>
<dbReference type="EMBL" id="CP016796">
    <property type="protein sequence ID" value="API87517.1"/>
    <property type="molecule type" value="Genomic_DNA"/>
</dbReference>
<feature type="transmembrane region" description="Helical" evidence="7">
    <location>
        <begin position="104"/>
        <end position="124"/>
    </location>
</feature>
<keyword evidence="5 7" id="KW-1133">Transmembrane helix</keyword>
<keyword evidence="9" id="KW-1185">Reference proteome</keyword>
<sequence>MNFYTIFVTIFLLTDGIGNIPIFLSILRKYNSIDQRKIIIREMIIAFLILSLFFFCGKTILSLMNISVAAVQVSGGVILFIMALKMIYPTNENMKQEDDSDPFIVPLATPLMAGPSSIAMVMIIAQHNSIGALLSWLSISLACFSTLLILLIAPFLKRILGNRGMKAVERLMGMILTIIGTQMIITGILQAIK</sequence>
<dbReference type="GO" id="GO:0005886">
    <property type="term" value="C:plasma membrane"/>
    <property type="evidence" value="ECO:0007669"/>
    <property type="project" value="UniProtKB-SubCell"/>
</dbReference>
<evidence type="ECO:0000313" key="8">
    <source>
        <dbReference type="EMBL" id="API87517.1"/>
    </source>
</evidence>
<protein>
    <recommendedName>
        <fullName evidence="7">UPF0056 membrane protein</fullName>
    </recommendedName>
</protein>
<evidence type="ECO:0000313" key="9">
    <source>
        <dbReference type="Proteomes" id="UP000184222"/>
    </source>
</evidence>
<evidence type="ECO:0000256" key="1">
    <source>
        <dbReference type="ARBA" id="ARBA00004651"/>
    </source>
</evidence>
<dbReference type="OrthoDB" id="21094at2"/>
<feature type="transmembrane region" description="Helical" evidence="7">
    <location>
        <begin position="39"/>
        <end position="60"/>
    </location>
</feature>
<evidence type="ECO:0000256" key="2">
    <source>
        <dbReference type="ARBA" id="ARBA00009784"/>
    </source>
</evidence>
<dbReference type="Pfam" id="PF01914">
    <property type="entry name" value="MarC"/>
    <property type="match status" value="1"/>
</dbReference>
<feature type="transmembrane region" description="Helical" evidence="7">
    <location>
        <begin position="6"/>
        <end position="27"/>
    </location>
</feature>
<proteinExistence type="inferred from homology"/>
<dbReference type="KEGG" id="frx:F7310_09195"/>
<evidence type="ECO:0000256" key="6">
    <source>
        <dbReference type="ARBA" id="ARBA00023136"/>
    </source>
</evidence>
<dbReference type="InterPro" id="IPR002771">
    <property type="entry name" value="Multi_antbiot-R_MarC"/>
</dbReference>